<accession>A0A1Q2CGZ5</accession>
<dbReference type="KEGG" id="tfl:RPIT_11665"/>
<dbReference type="GO" id="GO:0005975">
    <property type="term" value="P:carbohydrate metabolic process"/>
    <property type="evidence" value="ECO:0007669"/>
    <property type="project" value="InterPro"/>
</dbReference>
<feature type="compositionally biased region" description="Basic and acidic residues" evidence="1">
    <location>
        <begin position="141"/>
        <end position="158"/>
    </location>
</feature>
<dbReference type="STRING" id="1610493.RPIT_11665"/>
<dbReference type="Proteomes" id="UP000188324">
    <property type="component" value="Chromosome"/>
</dbReference>
<evidence type="ECO:0000256" key="1">
    <source>
        <dbReference type="SAM" id="MobiDB-lite"/>
    </source>
</evidence>
<dbReference type="InterPro" id="IPR008928">
    <property type="entry name" value="6-hairpin_glycosidase_sf"/>
</dbReference>
<gene>
    <name evidence="2" type="ORF">RPIT_11665</name>
</gene>
<dbReference type="Gene3D" id="1.50.10.10">
    <property type="match status" value="1"/>
</dbReference>
<dbReference type="EMBL" id="CP019605">
    <property type="protein sequence ID" value="AQP45373.1"/>
    <property type="molecule type" value="Genomic_DNA"/>
</dbReference>
<dbReference type="AlphaFoldDB" id="A0A1Q2CGZ5"/>
<evidence type="ECO:0000313" key="3">
    <source>
        <dbReference type="Proteomes" id="UP000188324"/>
    </source>
</evidence>
<dbReference type="RefSeq" id="WP_077343404.1">
    <property type="nucleotide sequence ID" value="NZ_CP019605.1"/>
</dbReference>
<reference evidence="2 3" key="1">
    <citation type="journal article" date="2016" name="Int. J. Syst. Evol. Microbiol.">
        <title>Tessaracoccus flavus sp. nov., isolated from the drainage system of a lindane-producing factory.</title>
        <authorList>
            <person name="Kumari R."/>
            <person name="Singh P."/>
            <person name="Schumann P."/>
            <person name="Lal R."/>
        </authorList>
    </citation>
    <scope>NUCLEOTIDE SEQUENCE [LARGE SCALE GENOMIC DNA]</scope>
    <source>
        <strain evidence="2 3">RP1T</strain>
    </source>
</reference>
<dbReference type="OrthoDB" id="5165349at2"/>
<dbReference type="InterPro" id="IPR012341">
    <property type="entry name" value="6hp_glycosidase-like_sf"/>
</dbReference>
<sequence>MSIPTVESFTSATVGDRYDDMINPSGLTNHVVVAQVDHDVLAVRSVNMPPVSQGDCVTGRLYLDGRLAQSYGEPVEHAWRPDRVTRATEINGWRIETVTVVPPGHPGVAVQISVTNTDPQERDLDLGVWIDSEVVKAVPWRRAEPPRGHNKQSREGARRRGRPASPPKGMAFFGALEPTADVSCLQGLIDVDGADVEDTSTVDRMIRVRSSVAPGEHWRGAFVLVIGDEGADVDASFDAIAADVDGAVASAEAEWNRELEDLFSTDGDLTSGSLPVLETSNDALRQLYWWGAMGVLWFRRENPAGVRRRHYDTLMPKYWQTTTFIWDYSLSSLVHALNDPEEMREQILHWIGLDINEHFGTEWLTGGPAGNWYSVNQYAMVRLVNDYVNATGDVGFLDHRVDGGQTVGDHVREWAVEWRNKRVGSPLADYGEIDNLLECVSTYVHEVASLNAANVWCMRTAAALTRRQAGLSGSADTALAKEADALEKSADQLIPEIINLYRRGEGFFNARHPDGTLVPVMHCYDFSTVGTTIAHDLPDSARKQMVRFFVEHLRTPSWMRALSASDSNAGFSVRPDHQWNGAYPAWPADSARAAIQLGSPETVAEWLPGLARSTRQGPPGQAHMVEEVVDLVDGGSRKAPPHFPYLTDWACSSAGAWCELVIESIFGVALGPDGSVTARPVLEHFDPEARLIGLRIAGVTYDADADGVRRREEESAS</sequence>
<feature type="region of interest" description="Disordered" evidence="1">
    <location>
        <begin position="140"/>
        <end position="169"/>
    </location>
</feature>
<evidence type="ECO:0000313" key="2">
    <source>
        <dbReference type="EMBL" id="AQP45373.1"/>
    </source>
</evidence>
<dbReference type="SUPFAM" id="SSF48208">
    <property type="entry name" value="Six-hairpin glycosidases"/>
    <property type="match status" value="1"/>
</dbReference>
<proteinExistence type="predicted"/>
<keyword evidence="3" id="KW-1185">Reference proteome</keyword>
<protein>
    <submittedName>
        <fullName evidence="2">Uncharacterized protein</fullName>
    </submittedName>
</protein>
<name>A0A1Q2CGZ5_9ACTN</name>
<organism evidence="2 3">
    <name type="scientific">Tessaracoccus flavus</name>
    <dbReference type="NCBI Taxonomy" id="1610493"/>
    <lineage>
        <taxon>Bacteria</taxon>
        <taxon>Bacillati</taxon>
        <taxon>Actinomycetota</taxon>
        <taxon>Actinomycetes</taxon>
        <taxon>Propionibacteriales</taxon>
        <taxon>Propionibacteriaceae</taxon>
        <taxon>Tessaracoccus</taxon>
    </lineage>
</organism>